<dbReference type="PANTHER" id="PTHR12708:SF0">
    <property type="entry name" value="DNA POLYMERASE EPSILON SUBUNIT 2"/>
    <property type="match status" value="1"/>
</dbReference>
<keyword evidence="4 6" id="KW-0238">DNA-binding</keyword>
<dbReference type="InterPro" id="IPR007185">
    <property type="entry name" value="DNA_pol_a/d/e_bsu"/>
</dbReference>
<keyword evidence="5 6" id="KW-0539">Nucleus</keyword>
<reference evidence="9 10" key="1">
    <citation type="submission" date="2018-10" db="EMBL/GenBank/DDBJ databases">
        <authorList>
            <consortium name="Pathogen Informatics"/>
        </authorList>
    </citation>
    <scope>NUCLEOTIDE SEQUENCE [LARGE SCALE GENOMIC DNA]</scope>
</reference>
<feature type="domain" description="DNA polymerase alpha/delta/epsilon subunit B" evidence="8">
    <location>
        <begin position="271"/>
        <end position="514"/>
    </location>
</feature>
<comment type="function">
    <text evidence="6">Participates in DNA repair and in chromosomal DNA replication.</text>
</comment>
<dbReference type="InterPro" id="IPR016266">
    <property type="entry name" value="POLE2"/>
</dbReference>
<feature type="region of interest" description="Disordered" evidence="7">
    <location>
        <begin position="434"/>
        <end position="462"/>
    </location>
</feature>
<dbReference type="PANTHER" id="PTHR12708">
    <property type="entry name" value="DNA POLYMERASE EPSILON SUBUNIT B"/>
    <property type="match status" value="1"/>
</dbReference>
<evidence type="ECO:0000256" key="3">
    <source>
        <dbReference type="ARBA" id="ARBA00022705"/>
    </source>
</evidence>
<dbReference type="STRING" id="53468.A0A0R3U2Z2"/>
<keyword evidence="10" id="KW-1185">Reference proteome</keyword>
<evidence type="ECO:0000256" key="1">
    <source>
        <dbReference type="ARBA" id="ARBA00004123"/>
    </source>
</evidence>
<dbReference type="OrthoDB" id="10254730at2759"/>
<dbReference type="EMBL" id="UXSR01000091">
    <property type="protein sequence ID" value="VDD74882.1"/>
    <property type="molecule type" value="Genomic_DNA"/>
</dbReference>
<evidence type="ECO:0000256" key="7">
    <source>
        <dbReference type="SAM" id="MobiDB-lite"/>
    </source>
</evidence>
<dbReference type="GO" id="GO:0003677">
    <property type="term" value="F:DNA binding"/>
    <property type="evidence" value="ECO:0007669"/>
    <property type="project" value="UniProtKB-UniRule"/>
</dbReference>
<dbReference type="GO" id="GO:0008622">
    <property type="term" value="C:epsilon DNA polymerase complex"/>
    <property type="evidence" value="ECO:0007669"/>
    <property type="project" value="UniProtKB-UniRule"/>
</dbReference>
<evidence type="ECO:0000313" key="9">
    <source>
        <dbReference type="EMBL" id="VDD74882.1"/>
    </source>
</evidence>
<evidence type="ECO:0000259" key="8">
    <source>
        <dbReference type="Pfam" id="PF04042"/>
    </source>
</evidence>
<dbReference type="AlphaFoldDB" id="A0A0R3U2Z2"/>
<dbReference type="PIRSF" id="PIRSF000799">
    <property type="entry name" value="DNA_pol_eps_2"/>
    <property type="match status" value="1"/>
</dbReference>
<evidence type="ECO:0000256" key="2">
    <source>
        <dbReference type="ARBA" id="ARBA00009560"/>
    </source>
</evidence>
<comment type="similarity">
    <text evidence="2 6">Belongs to the DNA polymerase epsilon subunit B family.</text>
</comment>
<gene>
    <name evidence="9" type="ORF">MCOS_LOCUS885</name>
</gene>
<dbReference type="GO" id="GO:0042276">
    <property type="term" value="P:error-prone translesion synthesis"/>
    <property type="evidence" value="ECO:0007669"/>
    <property type="project" value="TreeGrafter"/>
</dbReference>
<comment type="subcellular location">
    <subcellularLocation>
        <location evidence="1 6">Nucleus</location>
    </subcellularLocation>
</comment>
<dbReference type="Proteomes" id="UP000267029">
    <property type="component" value="Unassembled WGS sequence"/>
</dbReference>
<accession>A0A0R3U2Z2</accession>
<dbReference type="GO" id="GO:0006261">
    <property type="term" value="P:DNA-templated DNA replication"/>
    <property type="evidence" value="ECO:0007669"/>
    <property type="project" value="InterPro"/>
</dbReference>
<keyword evidence="3 6" id="KW-0235">DNA replication</keyword>
<evidence type="ECO:0000313" key="10">
    <source>
        <dbReference type="Proteomes" id="UP000267029"/>
    </source>
</evidence>
<name>A0A0R3U2Z2_MESCO</name>
<evidence type="ECO:0000256" key="4">
    <source>
        <dbReference type="ARBA" id="ARBA00023125"/>
    </source>
</evidence>
<dbReference type="Pfam" id="PF04042">
    <property type="entry name" value="DNA_pol_E_B"/>
    <property type="match status" value="1"/>
</dbReference>
<sequence>MDIKKFLKLSGLVLAPDASAYLFSNFKPKTDEEIKRFVSNILANPGLEGNRVSKQICEKILSEFESESSSSETFMCLIDALDIPRFKYCQNTKKFVPFRPSLEEDVNSLLPSSPSIRSFVCANRYEVVFQHVTRNPLFASDGKGFKLRPVEFLLSMGAKETSVIVLGVLTQLKNAQWYLEDPSNLVKLDLSQTRFHQGVFSEGSVVLAEGWYDDEVFHATGIGLPPVERAVDTRRYFSVSNPFGGASLDAPAASNDQRMIRLLNSAQDSMIVLLGETRLDVHGCLDHLETVFMGYTEFPPAAFVLCGNFISPDYGTYPSDKRALLRQLFGRLTDAFLRAYGDAESRGSRQPTLVLVPGPSDLCLGPPGIYPRPSLAPDLFQAADRSKLPAWLHLASNPIRLRLFTREIVVFRYDYGQLLRHCVHLPSTTVTGPTGADIGSLDSQPESTPVDSQSQCEDSEANQSSAAKLGLGLARCLTSQAHLTPLPLHSSPVYWAYDQSLSLNPLPDLVVAVEPNAIADLNAASAPPSSDDKSPDPFGGCQFTNPGRFGTVSTAGAGTTEYTFKVYYPSSRVVEDSRLPS</sequence>
<feature type="compositionally biased region" description="Polar residues" evidence="7">
    <location>
        <begin position="441"/>
        <end position="462"/>
    </location>
</feature>
<proteinExistence type="inferred from homology"/>
<evidence type="ECO:0000256" key="5">
    <source>
        <dbReference type="ARBA" id="ARBA00023242"/>
    </source>
</evidence>
<organism evidence="9 10">
    <name type="scientific">Mesocestoides corti</name>
    <name type="common">Flatworm</name>
    <dbReference type="NCBI Taxonomy" id="53468"/>
    <lineage>
        <taxon>Eukaryota</taxon>
        <taxon>Metazoa</taxon>
        <taxon>Spiralia</taxon>
        <taxon>Lophotrochozoa</taxon>
        <taxon>Platyhelminthes</taxon>
        <taxon>Cestoda</taxon>
        <taxon>Eucestoda</taxon>
        <taxon>Cyclophyllidea</taxon>
        <taxon>Mesocestoididae</taxon>
        <taxon>Mesocestoides</taxon>
    </lineage>
</organism>
<evidence type="ECO:0000256" key="6">
    <source>
        <dbReference type="PIRNR" id="PIRNR000799"/>
    </source>
</evidence>
<protein>
    <recommendedName>
        <fullName evidence="6">DNA polymerase epsilon subunit</fullName>
    </recommendedName>
    <alternativeName>
        <fullName evidence="6">DNA polymerase II subunit 2</fullName>
    </alternativeName>
</protein>
<feature type="region of interest" description="Disordered" evidence="7">
    <location>
        <begin position="522"/>
        <end position="555"/>
    </location>
</feature>